<dbReference type="GO" id="GO:0007635">
    <property type="term" value="P:chemosensory behavior"/>
    <property type="evidence" value="ECO:0007669"/>
    <property type="project" value="EnsemblMetazoa"/>
</dbReference>
<dbReference type="GO" id="GO:0005930">
    <property type="term" value="C:axoneme"/>
    <property type="evidence" value="ECO:0007669"/>
    <property type="project" value="EnsemblMetazoa"/>
</dbReference>
<proteinExistence type="inferred from homology"/>
<dbReference type="GO" id="GO:1905515">
    <property type="term" value="P:non-motile cilium assembly"/>
    <property type="evidence" value="ECO:0007669"/>
    <property type="project" value="EnsemblMetazoa"/>
</dbReference>
<dbReference type="PANTHER" id="PTHR16011">
    <property type="entry name" value="IFT57/HIPPI"/>
    <property type="match status" value="1"/>
</dbReference>
<dbReference type="GO" id="GO:0035869">
    <property type="term" value="C:ciliary transition zone"/>
    <property type="evidence" value="ECO:0007669"/>
    <property type="project" value="EnsemblMetazoa"/>
</dbReference>
<reference evidence="7" key="2">
    <citation type="submission" date="2022-06" db="UniProtKB">
        <authorList>
            <consortium name="EnsemblMetazoa"/>
        </authorList>
    </citation>
    <scope>IDENTIFICATION</scope>
</reference>
<comment type="subcellular location">
    <subcellularLocation>
        <location evidence="1">Cell projection</location>
        <location evidence="1">Cilium</location>
    </subcellularLocation>
</comment>
<accession>A0A8R1XZT2</accession>
<reference evidence="8" key="1">
    <citation type="submission" date="2013-10" db="EMBL/GenBank/DDBJ databases">
        <title>Genome sequencing of Onchocerca volvulus.</title>
        <authorList>
            <person name="Cotton J."/>
            <person name="Tsai J."/>
            <person name="Stanley E."/>
            <person name="Tracey A."/>
            <person name="Holroyd N."/>
            <person name="Lustigman S."/>
            <person name="Berriman M."/>
        </authorList>
    </citation>
    <scope>NUCLEOTIDE SEQUENCE</scope>
</reference>
<keyword evidence="4" id="KW-0966">Cell projection</keyword>
<dbReference type="GO" id="GO:0036064">
    <property type="term" value="C:ciliary basal body"/>
    <property type="evidence" value="ECO:0007669"/>
    <property type="project" value="EnsemblMetazoa"/>
</dbReference>
<evidence type="ECO:0000256" key="6">
    <source>
        <dbReference type="SAM" id="MobiDB-lite"/>
    </source>
</evidence>
<comment type="similarity">
    <text evidence="2">Belongs to the IFT57 family.</text>
</comment>
<dbReference type="InterPro" id="IPR019530">
    <property type="entry name" value="Intra-flagellar_transport_57"/>
</dbReference>
<protein>
    <recommendedName>
        <fullName evidence="9">Intraflagellar transport protein 57 homolog</fullName>
    </recommendedName>
</protein>
<name>A0A8R1XZT2_ONCVO</name>
<evidence type="ECO:0000256" key="5">
    <source>
        <dbReference type="SAM" id="Coils"/>
    </source>
</evidence>
<keyword evidence="3" id="KW-0969">Cilium</keyword>
<dbReference type="GO" id="GO:0008104">
    <property type="term" value="P:intracellular protein localization"/>
    <property type="evidence" value="ECO:0007669"/>
    <property type="project" value="EnsemblMetazoa"/>
</dbReference>
<dbReference type="OMA" id="VHAHDQD"/>
<dbReference type="PANTHER" id="PTHR16011:SF0">
    <property type="entry name" value="INTRAFLAGELLAR TRANSPORT PROTEIN 57 HOMOLOG"/>
    <property type="match status" value="1"/>
</dbReference>
<dbReference type="EMBL" id="CMVM020000020">
    <property type="status" value="NOT_ANNOTATED_CDS"/>
    <property type="molecule type" value="Genomic_DNA"/>
</dbReference>
<keyword evidence="5" id="KW-0175">Coiled coil</keyword>
<keyword evidence="8" id="KW-1185">Reference proteome</keyword>
<dbReference type="GO" id="GO:0035720">
    <property type="term" value="P:intraciliary anterograde transport"/>
    <property type="evidence" value="ECO:0007669"/>
    <property type="project" value="EnsemblMetazoa"/>
</dbReference>
<feature type="coiled-coil region" evidence="5">
    <location>
        <begin position="330"/>
        <end position="384"/>
    </location>
</feature>
<evidence type="ECO:0000256" key="4">
    <source>
        <dbReference type="ARBA" id="ARBA00023273"/>
    </source>
</evidence>
<evidence type="ECO:0000256" key="2">
    <source>
        <dbReference type="ARBA" id="ARBA00009415"/>
    </source>
</evidence>
<evidence type="ECO:0000313" key="8">
    <source>
        <dbReference type="Proteomes" id="UP000024404"/>
    </source>
</evidence>
<dbReference type="Pfam" id="PF10498">
    <property type="entry name" value="IFT57"/>
    <property type="match status" value="1"/>
</dbReference>
<dbReference type="AlphaFoldDB" id="A0A8R1XZT2"/>
<dbReference type="Proteomes" id="UP000024404">
    <property type="component" value="Unassembled WGS sequence"/>
</dbReference>
<dbReference type="GO" id="GO:0030992">
    <property type="term" value="C:intraciliary transport particle B"/>
    <property type="evidence" value="ECO:0007669"/>
    <property type="project" value="EnsemblMetazoa"/>
</dbReference>
<dbReference type="EnsemblMetazoa" id="OVOC722.1">
    <property type="protein sequence ID" value="OVOC722.1"/>
    <property type="gene ID" value="WBGene00237531"/>
</dbReference>
<evidence type="ECO:0008006" key="9">
    <source>
        <dbReference type="Google" id="ProtNLM"/>
    </source>
</evidence>
<evidence type="ECO:0000256" key="1">
    <source>
        <dbReference type="ARBA" id="ARBA00004138"/>
    </source>
</evidence>
<dbReference type="GO" id="GO:0005794">
    <property type="term" value="C:Golgi apparatus"/>
    <property type="evidence" value="ECO:0007669"/>
    <property type="project" value="TreeGrafter"/>
</dbReference>
<evidence type="ECO:0000256" key="3">
    <source>
        <dbReference type="ARBA" id="ARBA00023069"/>
    </source>
</evidence>
<organism evidence="7 8">
    <name type="scientific">Onchocerca volvulus</name>
    <dbReference type="NCBI Taxonomy" id="6282"/>
    <lineage>
        <taxon>Eukaryota</taxon>
        <taxon>Metazoa</taxon>
        <taxon>Ecdysozoa</taxon>
        <taxon>Nematoda</taxon>
        <taxon>Chromadorea</taxon>
        <taxon>Rhabditida</taxon>
        <taxon>Spirurina</taxon>
        <taxon>Spiruromorpha</taxon>
        <taxon>Filarioidea</taxon>
        <taxon>Onchocercidae</taxon>
        <taxon>Onchocerca</taxon>
    </lineage>
</organism>
<sequence>MEEKKDGDEKEDGEEGKDQSPAQQYDLYVLNDELSDKLKLLNYEEDYANLAASYRTISREYFVKNTNIGEQFFIFITLSAWLIQKAIDPSFAFPEEFDDPNATISRILEALRSKNISITFPPNKLKTGAGEQCLYVLDKLADLALAAEQFSWINYRADPVLENDEETEVEVDQAEITIEQFDENEQIDIADDDDNEIVMDLKAMPSRINGGKNQQSLDGILHSDADVDSWKLEVERVAPHLKVTFEQDSKSWRMHLERMRSLQKAVAELLNTTEPRLKSIINELDKTMERIVNREKHFNNQLEPVLTKFCLAKERITEVKDKYREISGGISERTQKLQHVSDELEQIKQQIEEKSLRNSDGAPMLRLKQALQKMESEILTMNVQISVIEQSLLQSQLNNRAAYNAYFQDLHT</sequence>
<evidence type="ECO:0000313" key="7">
    <source>
        <dbReference type="EnsemblMetazoa" id="OVOC722.1"/>
    </source>
</evidence>
<feature type="region of interest" description="Disordered" evidence="6">
    <location>
        <begin position="1"/>
        <end position="23"/>
    </location>
</feature>
<dbReference type="GO" id="GO:0035721">
    <property type="term" value="P:intraciliary retrograde transport"/>
    <property type="evidence" value="ECO:0007669"/>
    <property type="project" value="EnsemblMetazoa"/>
</dbReference>